<sequence>MPHSGILCVGAGGQLGRALADLGVPGLTRAELDLRDAAAVAAHPGIAAAAAVINCAAYTDVDAAEADPAAAWAVNRDGAAHLARACAAAGTRLVHVSTDYVFGGAAAAGAPAERAGRAPLPVDAPTAPDTVYGASKLAGERAVRAAAADHLVVRTAWVFNGRERDFVSTMVRLAAGDAPVRVVADQHGNPTYVRDLAAGLLRAARGAARGTVHCTGTGATTWYGLARAVFERIGADPDRVRPCTTAEFPRPAPRPAWSVLDGSSWTAAGLDPLPGWRDGLARALP</sequence>
<accession>A0A1L7CW85</accession>
<dbReference type="RefSeq" id="WP_075691367.1">
    <property type="nucleotide sequence ID" value="NZ_CP009248.1"/>
</dbReference>
<dbReference type="AlphaFoldDB" id="A0A1L7CW85"/>
<dbReference type="InterPro" id="IPR036291">
    <property type="entry name" value="NAD(P)-bd_dom_sf"/>
</dbReference>
<dbReference type="GO" id="GO:0005829">
    <property type="term" value="C:cytosol"/>
    <property type="evidence" value="ECO:0007669"/>
    <property type="project" value="TreeGrafter"/>
</dbReference>
<dbReference type="Gene3D" id="3.40.50.720">
    <property type="entry name" value="NAD(P)-binding Rossmann-like Domain"/>
    <property type="match status" value="1"/>
</dbReference>
<dbReference type="PANTHER" id="PTHR10491">
    <property type="entry name" value="DTDP-4-DEHYDRORHAMNOSE REDUCTASE"/>
    <property type="match status" value="1"/>
</dbReference>
<gene>
    <name evidence="4" type="ORF">CSPHI_02595</name>
</gene>
<dbReference type="EC" id="1.1.1.133" evidence="2"/>
<proteinExistence type="inferred from homology"/>
<evidence type="ECO:0000259" key="3">
    <source>
        <dbReference type="Pfam" id="PF04321"/>
    </source>
</evidence>
<dbReference type="InterPro" id="IPR005913">
    <property type="entry name" value="dTDP_dehydrorham_reduct"/>
</dbReference>
<dbReference type="Pfam" id="PF04321">
    <property type="entry name" value="RmlD_sub_bind"/>
    <property type="match status" value="1"/>
</dbReference>
<feature type="domain" description="RmlD-like substrate binding" evidence="3">
    <location>
        <begin position="6"/>
        <end position="284"/>
    </location>
</feature>
<comment type="pathway">
    <text evidence="2">Carbohydrate biosynthesis; dTDP-L-rhamnose biosynthesis.</text>
</comment>
<dbReference type="PANTHER" id="PTHR10491:SF4">
    <property type="entry name" value="METHIONINE ADENOSYLTRANSFERASE 2 SUBUNIT BETA"/>
    <property type="match status" value="1"/>
</dbReference>
<keyword evidence="2" id="KW-0521">NADP</keyword>
<dbReference type="SUPFAM" id="SSF51735">
    <property type="entry name" value="NAD(P)-binding Rossmann-fold domains"/>
    <property type="match status" value="1"/>
</dbReference>
<dbReference type="GO" id="GO:0019305">
    <property type="term" value="P:dTDP-rhamnose biosynthetic process"/>
    <property type="evidence" value="ECO:0007669"/>
    <property type="project" value="UniProtKB-UniPathway"/>
</dbReference>
<name>A0A1L7CW85_9CORY</name>
<keyword evidence="5" id="KW-1185">Reference proteome</keyword>
<protein>
    <recommendedName>
        <fullName evidence="2">dTDP-4-dehydrorhamnose reductase</fullName>
        <ecNumber evidence="2">1.1.1.133</ecNumber>
    </recommendedName>
</protein>
<comment type="function">
    <text evidence="2">Catalyzes the reduction of dTDP-6-deoxy-L-lyxo-4-hexulose to yield dTDP-L-rhamnose.</text>
</comment>
<dbReference type="InterPro" id="IPR029903">
    <property type="entry name" value="RmlD-like-bd"/>
</dbReference>
<dbReference type="Proteomes" id="UP000185469">
    <property type="component" value="Chromosome"/>
</dbReference>
<dbReference type="KEGG" id="csph:CSPHI_02595"/>
<dbReference type="STRING" id="1437874.CSPHI_02595"/>
<evidence type="ECO:0000256" key="2">
    <source>
        <dbReference type="RuleBase" id="RU364082"/>
    </source>
</evidence>
<dbReference type="UniPathway" id="UPA00124"/>
<reference evidence="4 5" key="1">
    <citation type="submission" date="2014-08" db="EMBL/GenBank/DDBJ databases">
        <title>Complete genome sequence of Corynebacterium sphenisci CECT 5990(T) (=DSM 44792(T)), isolated from healthy wild penguins.</title>
        <authorList>
            <person name="Ruckert C."/>
            <person name="Albersmeier A."/>
            <person name="Winkler A."/>
            <person name="Kalinowski J."/>
        </authorList>
    </citation>
    <scope>NUCLEOTIDE SEQUENCE [LARGE SCALE GENOMIC DNA]</scope>
    <source>
        <strain evidence="4 5">DSM 44792</strain>
    </source>
</reference>
<organism evidence="4 5">
    <name type="scientific">Corynebacterium sphenisci DSM 44792</name>
    <dbReference type="NCBI Taxonomy" id="1437874"/>
    <lineage>
        <taxon>Bacteria</taxon>
        <taxon>Bacillati</taxon>
        <taxon>Actinomycetota</taxon>
        <taxon>Actinomycetes</taxon>
        <taxon>Mycobacteriales</taxon>
        <taxon>Corynebacteriaceae</taxon>
        <taxon>Corynebacterium</taxon>
    </lineage>
</organism>
<dbReference type="EMBL" id="CP009248">
    <property type="protein sequence ID" value="APT90145.1"/>
    <property type="molecule type" value="Genomic_DNA"/>
</dbReference>
<evidence type="ECO:0000256" key="1">
    <source>
        <dbReference type="ARBA" id="ARBA00010944"/>
    </source>
</evidence>
<dbReference type="OrthoDB" id="9803892at2"/>
<keyword evidence="2" id="KW-0560">Oxidoreductase</keyword>
<dbReference type="NCBIfam" id="TIGR01214">
    <property type="entry name" value="rmlD"/>
    <property type="match status" value="1"/>
</dbReference>
<dbReference type="CDD" id="cd05254">
    <property type="entry name" value="dTDP_HR_like_SDR_e"/>
    <property type="match status" value="1"/>
</dbReference>
<dbReference type="Gene3D" id="3.90.25.10">
    <property type="entry name" value="UDP-galactose 4-epimerase, domain 1"/>
    <property type="match status" value="1"/>
</dbReference>
<evidence type="ECO:0000313" key="4">
    <source>
        <dbReference type="EMBL" id="APT90145.1"/>
    </source>
</evidence>
<dbReference type="GO" id="GO:0008831">
    <property type="term" value="F:dTDP-4-dehydrorhamnose reductase activity"/>
    <property type="evidence" value="ECO:0007669"/>
    <property type="project" value="UniProtKB-EC"/>
</dbReference>
<evidence type="ECO:0000313" key="5">
    <source>
        <dbReference type="Proteomes" id="UP000185469"/>
    </source>
</evidence>
<comment type="similarity">
    <text evidence="1 2">Belongs to the dTDP-4-dehydrorhamnose reductase family.</text>
</comment>